<dbReference type="EMBL" id="AMPO01000006">
    <property type="protein sequence ID" value="EKF85570.1"/>
    <property type="molecule type" value="Genomic_DNA"/>
</dbReference>
<dbReference type="GO" id="GO:0046983">
    <property type="term" value="F:protein dimerization activity"/>
    <property type="evidence" value="ECO:0007669"/>
    <property type="project" value="InterPro"/>
</dbReference>
<dbReference type="GO" id="GO:0018741">
    <property type="term" value="F:linear primary-alkylsulfatase activity"/>
    <property type="evidence" value="ECO:0007669"/>
    <property type="project" value="InterPro"/>
</dbReference>
<dbReference type="SUPFAM" id="SSF55718">
    <property type="entry name" value="SCP-like"/>
    <property type="match status" value="1"/>
</dbReference>
<sequence>MEEFTKNSKDASQITKKFNEELKEKLPFSDDVDFKEAQKGFIETDESLIIKGDDATILWDMKGYEFLKGEWEPTVNPSLWRQAQLNLYSGLYKVQDRVYQIRSYDIANITIIEGDSGIIVIDPLVSNETARAGMELYYKNRGTKPVKAVIYTHSHVDHYGGVKGVISQEQVDKGEVQVIAPEGFMEEAMSENVYAGNAMLRRANYMYGFTLNKSARGQVDVGLGKNASVGSSSLIAPTTIIRKSGEKITVDGVDIEFLMASGTEAPAEFMMYYPQFKLFNAAEVVTHHIHNILTLRGAKVRDAKKWWKAIDSILLTYGDEIETLIAQHHWPKWGNNKIIDMLKKERNAYKFLHDQSLRLANQGHTPIEIAEEMKLPPSLENEWYLRDYYGSFNHNSKAIYQFYLGWYDGNPANLYALPPEEAAKRYVEFMGGPEEVLRKAKKSFDEGDYRWVAEVCKHLVFADPSNKNARYLEADALEQLGYQTESGTWRNNFLVGAAELRGNKIATSVDITDALLNMPTELLFEFMGLLIDKNIAEGKEIKINLDLTDRNQKCNLDFEDSVLIPRMNYQETSPDIELALSIPTFVALLLGETSYDEITNDKSKFKGNPEDLKEFLELFSGFDYEFNMVIP</sequence>
<keyword evidence="8" id="KW-1185">Reference proteome</keyword>
<comment type="similarity">
    <text evidence="5">Belongs to the metallo-beta-lactamase superfamily. Type III sulfatase family.</text>
</comment>
<comment type="cofactor">
    <cofactor evidence="1">
        <name>Zn(2+)</name>
        <dbReference type="ChEBI" id="CHEBI:29105"/>
    </cofactor>
</comment>
<dbReference type="CDD" id="cd07710">
    <property type="entry name" value="arylsulfatase_Sdsa1-like_MBL-fold"/>
    <property type="match status" value="1"/>
</dbReference>
<dbReference type="PATRIC" id="fig|1204725.3.peg.1515"/>
<evidence type="ECO:0000256" key="3">
    <source>
        <dbReference type="ARBA" id="ARBA00022801"/>
    </source>
</evidence>
<dbReference type="InterPro" id="IPR044097">
    <property type="entry name" value="Bds1/SdsA1_MBL-fold"/>
</dbReference>
<dbReference type="RefSeq" id="WP_004030821.1">
    <property type="nucleotide sequence ID" value="NZ_AMPO01000006.1"/>
</dbReference>
<dbReference type="PANTHER" id="PTHR43223:SF1">
    <property type="entry name" value="ALKYL_ARYL-SULFATASE BDS1"/>
    <property type="match status" value="1"/>
</dbReference>
<dbReference type="Pfam" id="PF00753">
    <property type="entry name" value="Lactamase_B"/>
    <property type="match status" value="1"/>
</dbReference>
<dbReference type="FunFam" id="3.60.15.30:FF:000001">
    <property type="entry name" value="Alkyl/aryl-sulfatase BDS1"/>
    <property type="match status" value="1"/>
</dbReference>
<dbReference type="SUPFAM" id="SSF56281">
    <property type="entry name" value="Metallo-hydrolase/oxidoreductase"/>
    <property type="match status" value="1"/>
</dbReference>
<keyword evidence="4" id="KW-0862">Zinc</keyword>
<evidence type="ECO:0000256" key="1">
    <source>
        <dbReference type="ARBA" id="ARBA00001947"/>
    </source>
</evidence>
<dbReference type="InterPro" id="IPR029228">
    <property type="entry name" value="Alkyl_sulf_dimr"/>
</dbReference>
<dbReference type="GO" id="GO:0018909">
    <property type="term" value="P:dodecyl sulfate metabolic process"/>
    <property type="evidence" value="ECO:0007669"/>
    <property type="project" value="InterPro"/>
</dbReference>
<proteinExistence type="inferred from homology"/>
<dbReference type="Pfam" id="PF14864">
    <property type="entry name" value="Alkyl_sulf_C"/>
    <property type="match status" value="1"/>
</dbReference>
<gene>
    <name evidence="7" type="ORF">A994_07556</name>
</gene>
<dbReference type="GO" id="GO:0046872">
    <property type="term" value="F:metal ion binding"/>
    <property type="evidence" value="ECO:0007669"/>
    <property type="project" value="UniProtKB-KW"/>
</dbReference>
<dbReference type="InterPro" id="IPR029229">
    <property type="entry name" value="Alkyl_sulf_C"/>
</dbReference>
<dbReference type="InterPro" id="IPR001279">
    <property type="entry name" value="Metallo-B-lactamas"/>
</dbReference>
<dbReference type="OrthoDB" id="114684at2157"/>
<dbReference type="PANTHER" id="PTHR43223">
    <property type="entry name" value="ALKYL/ARYL-SULFATASE"/>
    <property type="match status" value="1"/>
</dbReference>
<dbReference type="InterPro" id="IPR036866">
    <property type="entry name" value="RibonucZ/Hydroxyglut_hydro"/>
</dbReference>
<reference evidence="7 8" key="1">
    <citation type="journal article" date="2012" name="J. Bacteriol.">
        <title>Draft genome sequence of Methanobacterium formicicum DSM 3637, an archaebacterium isolated from the methane producer amoeba Pelomyxa palustris.</title>
        <authorList>
            <person name="Gutierrez G."/>
        </authorList>
    </citation>
    <scope>NUCLEOTIDE SEQUENCE [LARGE SCALE GENOMIC DNA]</scope>
    <source>
        <strain evidence="8">DSM 3637 / PP1</strain>
    </source>
</reference>
<dbReference type="SMART" id="SM00849">
    <property type="entry name" value="Lactamase_B"/>
    <property type="match status" value="1"/>
</dbReference>
<feature type="domain" description="Metallo-beta-lactamase" evidence="6">
    <location>
        <begin position="106"/>
        <end position="328"/>
    </location>
</feature>
<keyword evidence="2" id="KW-0479">Metal-binding</keyword>
<dbReference type="Gene3D" id="3.60.15.30">
    <property type="entry name" value="Metallo-beta-lactamase domain"/>
    <property type="match status" value="1"/>
</dbReference>
<dbReference type="InterPro" id="IPR038536">
    <property type="entry name" value="Alkyl/aryl-sulf_dimr_sf"/>
</dbReference>
<evidence type="ECO:0000259" key="6">
    <source>
        <dbReference type="SMART" id="SM00849"/>
    </source>
</evidence>
<evidence type="ECO:0000313" key="8">
    <source>
        <dbReference type="Proteomes" id="UP000007360"/>
    </source>
</evidence>
<keyword evidence="3" id="KW-0378">Hydrolase</keyword>
<evidence type="ECO:0000256" key="5">
    <source>
        <dbReference type="ARBA" id="ARBA00033751"/>
    </source>
</evidence>
<dbReference type="Pfam" id="PF14863">
    <property type="entry name" value="Alkyl_sulf_dimr"/>
    <property type="match status" value="1"/>
</dbReference>
<evidence type="ECO:0000256" key="4">
    <source>
        <dbReference type="ARBA" id="ARBA00022833"/>
    </source>
</evidence>
<dbReference type="Gene3D" id="1.25.40.880">
    <property type="entry name" value="Alkyl sulfatase, dimerisation domain"/>
    <property type="match status" value="1"/>
</dbReference>
<evidence type="ECO:0000256" key="2">
    <source>
        <dbReference type="ARBA" id="ARBA00022723"/>
    </source>
</evidence>
<dbReference type="FunFam" id="1.25.40.880:FF:000001">
    <property type="entry name" value="SDS hydrolase SdsA1"/>
    <property type="match status" value="1"/>
</dbReference>
<evidence type="ECO:0000313" key="7">
    <source>
        <dbReference type="EMBL" id="EKF85570.1"/>
    </source>
</evidence>
<dbReference type="AlphaFoldDB" id="K2RS26"/>
<dbReference type="InterPro" id="IPR052195">
    <property type="entry name" value="Bact_Alkyl/Aryl-Sulfatase"/>
</dbReference>
<dbReference type="InterPro" id="IPR036527">
    <property type="entry name" value="SCP2_sterol-bd_dom_sf"/>
</dbReference>
<dbReference type="Proteomes" id="UP000007360">
    <property type="component" value="Unassembled WGS sequence"/>
</dbReference>
<accession>K2RS26</accession>
<dbReference type="Gene3D" id="3.30.1050.10">
    <property type="entry name" value="SCP2 sterol-binding domain"/>
    <property type="match status" value="1"/>
</dbReference>
<protein>
    <submittedName>
        <fullName evidence="7">Beta-lactamase</fullName>
    </submittedName>
</protein>
<organism evidence="7 8">
    <name type="scientific">Methanobacterium formicicum (strain DSM 3637 / PP1)</name>
    <dbReference type="NCBI Taxonomy" id="1204725"/>
    <lineage>
        <taxon>Archaea</taxon>
        <taxon>Methanobacteriati</taxon>
        <taxon>Methanobacteriota</taxon>
        <taxon>Methanomada group</taxon>
        <taxon>Methanobacteria</taxon>
        <taxon>Methanobacteriales</taxon>
        <taxon>Methanobacteriaceae</taxon>
        <taxon>Methanobacterium</taxon>
    </lineage>
</organism>
<comment type="caution">
    <text evidence="7">The sequence shown here is derived from an EMBL/GenBank/DDBJ whole genome shotgun (WGS) entry which is preliminary data.</text>
</comment>
<name>K2RS26_METFP</name>